<dbReference type="SUPFAM" id="SSF52540">
    <property type="entry name" value="P-loop containing nucleoside triphosphate hydrolases"/>
    <property type="match status" value="1"/>
</dbReference>
<evidence type="ECO:0000256" key="3">
    <source>
        <dbReference type="RuleBase" id="RU003932"/>
    </source>
</evidence>
<dbReference type="eggNOG" id="KOG0446">
    <property type="taxonomic scope" value="Eukaryota"/>
</dbReference>
<name>A0A0L0SNP4_ALLM3</name>
<evidence type="ECO:0000313" key="7">
    <source>
        <dbReference type="Proteomes" id="UP000054350"/>
    </source>
</evidence>
<dbReference type="InterPro" id="IPR045063">
    <property type="entry name" value="Dynamin_N"/>
</dbReference>
<evidence type="ECO:0000259" key="5">
    <source>
        <dbReference type="PROSITE" id="PS51718"/>
    </source>
</evidence>
<dbReference type="Gene3D" id="3.40.50.300">
    <property type="entry name" value="P-loop containing nucleotide triphosphate hydrolases"/>
    <property type="match status" value="1"/>
</dbReference>
<feature type="domain" description="Dynamin-type G" evidence="5">
    <location>
        <begin position="25"/>
        <end position="300"/>
    </location>
</feature>
<dbReference type="AlphaFoldDB" id="A0A0L0SNP4"/>
<dbReference type="OrthoDB" id="5061070at2759"/>
<evidence type="ECO:0000256" key="4">
    <source>
        <dbReference type="SAM" id="MobiDB-lite"/>
    </source>
</evidence>
<dbReference type="Pfam" id="PF01031">
    <property type="entry name" value="Dynamin_M"/>
    <property type="match status" value="1"/>
</dbReference>
<dbReference type="PANTHER" id="PTHR11566:SF235">
    <property type="entry name" value="DYNAMIN-RELATED PROTEIN DNM1"/>
    <property type="match status" value="1"/>
</dbReference>
<dbReference type="GO" id="GO:0005777">
    <property type="term" value="C:peroxisome"/>
    <property type="evidence" value="ECO:0007669"/>
    <property type="project" value="TreeGrafter"/>
</dbReference>
<dbReference type="Gene3D" id="1.20.120.1240">
    <property type="entry name" value="Dynamin, middle domain"/>
    <property type="match status" value="1"/>
</dbReference>
<dbReference type="InterPro" id="IPR027417">
    <property type="entry name" value="P-loop_NTPase"/>
</dbReference>
<dbReference type="PROSITE" id="PS00410">
    <property type="entry name" value="G_DYNAMIN_1"/>
    <property type="match status" value="1"/>
</dbReference>
<dbReference type="GO" id="GO:0005525">
    <property type="term" value="F:GTP binding"/>
    <property type="evidence" value="ECO:0007669"/>
    <property type="project" value="UniProtKB-KW"/>
</dbReference>
<reference evidence="7" key="2">
    <citation type="submission" date="2009-11" db="EMBL/GenBank/DDBJ databases">
        <title>The Genome Sequence of Allomyces macrogynus strain ATCC 38327.</title>
        <authorList>
            <consortium name="The Broad Institute Genome Sequencing Platform"/>
            <person name="Russ C."/>
            <person name="Cuomo C."/>
            <person name="Shea T."/>
            <person name="Young S.K."/>
            <person name="Zeng Q."/>
            <person name="Koehrsen M."/>
            <person name="Haas B."/>
            <person name="Borodovsky M."/>
            <person name="Guigo R."/>
            <person name="Alvarado L."/>
            <person name="Berlin A."/>
            <person name="Borenstein D."/>
            <person name="Chen Z."/>
            <person name="Engels R."/>
            <person name="Freedman E."/>
            <person name="Gellesch M."/>
            <person name="Goldberg J."/>
            <person name="Griggs A."/>
            <person name="Gujja S."/>
            <person name="Heiman D."/>
            <person name="Hepburn T."/>
            <person name="Howarth C."/>
            <person name="Jen D."/>
            <person name="Larson L."/>
            <person name="Lewis B."/>
            <person name="Mehta T."/>
            <person name="Park D."/>
            <person name="Pearson M."/>
            <person name="Roberts A."/>
            <person name="Saif S."/>
            <person name="Shenoy N."/>
            <person name="Sisk P."/>
            <person name="Stolte C."/>
            <person name="Sykes S."/>
            <person name="Walk T."/>
            <person name="White J."/>
            <person name="Yandava C."/>
            <person name="Burger G."/>
            <person name="Gray M.W."/>
            <person name="Holland P.W.H."/>
            <person name="King N."/>
            <person name="Lang F.B.F."/>
            <person name="Roger A.J."/>
            <person name="Ruiz-Trillo I."/>
            <person name="Lander E."/>
            <person name="Nusbaum C."/>
        </authorList>
    </citation>
    <scope>NUCLEOTIDE SEQUENCE [LARGE SCALE GENOMIC DNA]</scope>
    <source>
        <strain evidence="7">ATCC 38327</strain>
    </source>
</reference>
<keyword evidence="7" id="KW-1185">Reference proteome</keyword>
<dbReference type="InterPro" id="IPR019762">
    <property type="entry name" value="Dynamin_GTPase_CS"/>
</dbReference>
<dbReference type="VEuPathDB" id="FungiDB:AMAG_09050"/>
<evidence type="ECO:0000256" key="1">
    <source>
        <dbReference type="ARBA" id="ARBA00022741"/>
    </source>
</evidence>
<dbReference type="CDD" id="cd08771">
    <property type="entry name" value="DLP_1"/>
    <property type="match status" value="1"/>
</dbReference>
<dbReference type="PANTHER" id="PTHR11566">
    <property type="entry name" value="DYNAMIN"/>
    <property type="match status" value="1"/>
</dbReference>
<gene>
    <name evidence="6" type="ORF">AMAG_09050</name>
</gene>
<proteinExistence type="inferred from homology"/>
<dbReference type="GO" id="GO:0006897">
    <property type="term" value="P:endocytosis"/>
    <property type="evidence" value="ECO:0007669"/>
    <property type="project" value="TreeGrafter"/>
</dbReference>
<dbReference type="GO" id="GO:0048312">
    <property type="term" value="P:intracellular distribution of mitochondria"/>
    <property type="evidence" value="ECO:0007669"/>
    <property type="project" value="TreeGrafter"/>
</dbReference>
<dbReference type="GO" id="GO:0008017">
    <property type="term" value="F:microtubule binding"/>
    <property type="evidence" value="ECO:0007669"/>
    <property type="project" value="TreeGrafter"/>
</dbReference>
<reference evidence="6 7" key="1">
    <citation type="submission" date="2009-11" db="EMBL/GenBank/DDBJ databases">
        <title>Annotation of Allomyces macrogynus ATCC 38327.</title>
        <authorList>
            <consortium name="The Broad Institute Genome Sequencing Platform"/>
            <person name="Russ C."/>
            <person name="Cuomo C."/>
            <person name="Burger G."/>
            <person name="Gray M.W."/>
            <person name="Holland P.W.H."/>
            <person name="King N."/>
            <person name="Lang F.B.F."/>
            <person name="Roger A.J."/>
            <person name="Ruiz-Trillo I."/>
            <person name="Young S.K."/>
            <person name="Zeng Q."/>
            <person name="Gargeya S."/>
            <person name="Fitzgerald M."/>
            <person name="Haas B."/>
            <person name="Abouelleil A."/>
            <person name="Alvarado L."/>
            <person name="Arachchi H.M."/>
            <person name="Berlin A."/>
            <person name="Chapman S.B."/>
            <person name="Gearin G."/>
            <person name="Goldberg J."/>
            <person name="Griggs A."/>
            <person name="Gujja S."/>
            <person name="Hansen M."/>
            <person name="Heiman D."/>
            <person name="Howarth C."/>
            <person name="Larimer J."/>
            <person name="Lui A."/>
            <person name="MacDonald P.J.P."/>
            <person name="McCowen C."/>
            <person name="Montmayeur A."/>
            <person name="Murphy C."/>
            <person name="Neiman D."/>
            <person name="Pearson M."/>
            <person name="Priest M."/>
            <person name="Roberts A."/>
            <person name="Saif S."/>
            <person name="Shea T."/>
            <person name="Sisk P."/>
            <person name="Stolte C."/>
            <person name="Sykes S."/>
            <person name="Wortman J."/>
            <person name="Nusbaum C."/>
            <person name="Birren B."/>
        </authorList>
    </citation>
    <scope>NUCLEOTIDE SEQUENCE [LARGE SCALE GENOMIC DNA]</scope>
    <source>
        <strain evidence="6 7">ATCC 38327</strain>
    </source>
</reference>
<dbReference type="GO" id="GO:0005739">
    <property type="term" value="C:mitochondrion"/>
    <property type="evidence" value="ECO:0007669"/>
    <property type="project" value="TreeGrafter"/>
</dbReference>
<evidence type="ECO:0000256" key="2">
    <source>
        <dbReference type="ARBA" id="ARBA00023134"/>
    </source>
</evidence>
<evidence type="ECO:0000313" key="6">
    <source>
        <dbReference type="EMBL" id="KNE63989.1"/>
    </source>
</evidence>
<dbReference type="InterPro" id="IPR001401">
    <property type="entry name" value="Dynamin_GTPase"/>
</dbReference>
<dbReference type="GO" id="GO:0005874">
    <property type="term" value="C:microtubule"/>
    <property type="evidence" value="ECO:0007669"/>
    <property type="project" value="TreeGrafter"/>
</dbReference>
<dbReference type="FunFam" id="3.40.50.300:FF:001027">
    <property type="entry name" value="dynamin-related protein 3A"/>
    <property type="match status" value="1"/>
</dbReference>
<sequence length="683" mass="73120">MAAPTDLIALINQLQDILSELGTSPLDLPQIAVVGSQSSGKSSVLEAIVGKDFLPKGAGIVTRRPLILQLSYAPVDPDAPDEPDEWAEFQHLPGQQFVDFDEVKREIERETARIAGDNKGISDEPITLRVHSPSVVDLTLVDLPGLTKIPVGDQPSDIELQIRDLIMKFILQPNCIILAVSPANVDLANSDSLKLAREVDPQGLRTLGLLTKVDLMETGSHALDILGGRVYPLRLGFVAVVNRSQRDIEARRTLEWSRKREQQFFGSHPTYAPIAGRCGTAALARTLNSVLLDHIRAQLPDLKARLSALIAAKQSELITYGESPAVVAATASGSASPNAVVLRLIALYATEFQASIEGTRTAAALTDLTGGARIYAIFHDGFARALDALDPVSALTVHEIRTAIQNSTGARSALFFVPEAAFDLLVKPQIARLAAPAMHCVDHVFEELLRLTHECCSVELKRFPTLHARLVEAVTALLKEHLAPTRSFVQTLVALQSAYINTAHPDFIGGARAVAQLEKKYARDRKRRDAANDHMRRLAHQYSAGPSGASGAVASTRGAAVSPVYDGTTAPPSAVGTAASPGAAGSAGGGRQRQSTGATGDGVLHVHVWASSRGRELAAVRRQGDPVSTAAVSPRPHRAKPAETAVTMTTTCRSRAPRVRAVPRRRSAARMAVIAIRKSLLLR</sequence>
<accession>A0A0L0SNP4</accession>
<dbReference type="OMA" id="KICHNCG"/>
<organism evidence="6 7">
    <name type="scientific">Allomyces macrogynus (strain ATCC 38327)</name>
    <name type="common">Allomyces javanicus var. macrogynus</name>
    <dbReference type="NCBI Taxonomy" id="578462"/>
    <lineage>
        <taxon>Eukaryota</taxon>
        <taxon>Fungi</taxon>
        <taxon>Fungi incertae sedis</taxon>
        <taxon>Blastocladiomycota</taxon>
        <taxon>Blastocladiomycetes</taxon>
        <taxon>Blastocladiales</taxon>
        <taxon>Blastocladiaceae</taxon>
        <taxon>Allomyces</taxon>
    </lineage>
</organism>
<dbReference type="InterPro" id="IPR000375">
    <property type="entry name" value="Dynamin_stalk"/>
</dbReference>
<dbReference type="SMART" id="SM00053">
    <property type="entry name" value="DYNc"/>
    <property type="match status" value="1"/>
</dbReference>
<dbReference type="EMBL" id="GG745343">
    <property type="protein sequence ID" value="KNE63989.1"/>
    <property type="molecule type" value="Genomic_DNA"/>
</dbReference>
<comment type="similarity">
    <text evidence="3">Belongs to the TRAFAC class dynamin-like GTPase superfamily. Dynamin/Fzo/YdjA family.</text>
</comment>
<dbReference type="Pfam" id="PF00350">
    <property type="entry name" value="Dynamin_N"/>
    <property type="match status" value="1"/>
</dbReference>
<keyword evidence="1 3" id="KW-0547">Nucleotide-binding</keyword>
<dbReference type="GO" id="GO:0016020">
    <property type="term" value="C:membrane"/>
    <property type="evidence" value="ECO:0007669"/>
    <property type="project" value="TreeGrafter"/>
</dbReference>
<feature type="compositionally biased region" description="Low complexity" evidence="4">
    <location>
        <begin position="572"/>
        <end position="584"/>
    </location>
</feature>
<protein>
    <recommendedName>
        <fullName evidence="5">Dynamin-type G domain-containing protein</fullName>
    </recommendedName>
</protein>
<dbReference type="Proteomes" id="UP000054350">
    <property type="component" value="Unassembled WGS sequence"/>
</dbReference>
<dbReference type="GO" id="GO:0000266">
    <property type="term" value="P:mitochondrial fission"/>
    <property type="evidence" value="ECO:0007669"/>
    <property type="project" value="TreeGrafter"/>
</dbReference>
<dbReference type="PROSITE" id="PS51718">
    <property type="entry name" value="G_DYNAMIN_2"/>
    <property type="match status" value="1"/>
</dbReference>
<dbReference type="InterPro" id="IPR022812">
    <property type="entry name" value="Dynamin"/>
</dbReference>
<dbReference type="GO" id="GO:0003924">
    <property type="term" value="F:GTPase activity"/>
    <property type="evidence" value="ECO:0007669"/>
    <property type="project" value="InterPro"/>
</dbReference>
<dbReference type="STRING" id="578462.A0A0L0SNP4"/>
<feature type="region of interest" description="Disordered" evidence="4">
    <location>
        <begin position="572"/>
        <end position="601"/>
    </location>
</feature>
<dbReference type="InterPro" id="IPR030381">
    <property type="entry name" value="G_DYNAMIN_dom"/>
</dbReference>
<keyword evidence="2 3" id="KW-0342">GTP-binding</keyword>
<dbReference type="PRINTS" id="PR00195">
    <property type="entry name" value="DYNAMIN"/>
</dbReference>
<dbReference type="GO" id="GO:0016559">
    <property type="term" value="P:peroxisome fission"/>
    <property type="evidence" value="ECO:0007669"/>
    <property type="project" value="TreeGrafter"/>
</dbReference>